<reference evidence="2 3" key="1">
    <citation type="submission" date="2011-01" db="EMBL/GenBank/DDBJ databases">
        <title>Complete sequence of plasmid2 of Streptomyces flavogriseus ATCC 33331.</title>
        <authorList>
            <consortium name="US DOE Joint Genome Institute"/>
            <person name="Lucas S."/>
            <person name="Copeland A."/>
            <person name="Lapidus A."/>
            <person name="Cheng J.-F."/>
            <person name="Goodwin L."/>
            <person name="Pitluck S."/>
            <person name="Davenport K."/>
            <person name="Detter J.C."/>
            <person name="Han C."/>
            <person name="Tapia R."/>
            <person name="Land M."/>
            <person name="Hauser L."/>
            <person name="Kyrpides N."/>
            <person name="Ivanova N."/>
            <person name="Ovchinnikova G."/>
            <person name="Pagani I."/>
            <person name="Brumm P."/>
            <person name="Mead D."/>
            <person name="Woyke T."/>
        </authorList>
    </citation>
    <scope>NUCLEOTIDE SEQUENCE [LARGE SCALE GENOMIC DNA]</scope>
    <source>
        <strain evidence="3">ATCC 33331 / IAF-45CD</strain>
        <plasmid evidence="2 3">pSFLA02</plasmid>
    </source>
</reference>
<keyword evidence="2" id="KW-0614">Plasmid</keyword>
<dbReference type="AlphaFoldDB" id="A0A8D3WMT4"/>
<dbReference type="Proteomes" id="UP000002066">
    <property type="component" value="Plasmid pSFLA02"/>
</dbReference>
<protein>
    <submittedName>
        <fullName evidence="2">Uncharacterized protein</fullName>
    </submittedName>
</protein>
<accession>A0A8D3WMT4</accession>
<name>A0A8D3WMT4_STRFA</name>
<proteinExistence type="predicted"/>
<dbReference type="KEGG" id="sfa:Sfla_6731"/>
<organism evidence="2 3">
    <name type="scientific">Streptomyces pratensis (strain ATCC 33331 / IAF-45CD)</name>
    <dbReference type="NCBI Taxonomy" id="591167"/>
    <lineage>
        <taxon>Bacteria</taxon>
        <taxon>Bacillati</taxon>
        <taxon>Actinomycetota</taxon>
        <taxon>Actinomycetes</taxon>
        <taxon>Kitasatosporales</taxon>
        <taxon>Streptomycetaceae</taxon>
        <taxon>Streptomyces</taxon>
    </lineage>
</organism>
<evidence type="ECO:0000313" key="2">
    <source>
        <dbReference type="EMBL" id="ADW08023.1"/>
    </source>
</evidence>
<geneLocation type="plasmid" evidence="2 3">
    <name>pSFLA02</name>
</geneLocation>
<gene>
    <name evidence="2" type="ORF">Sfla_6731</name>
</gene>
<evidence type="ECO:0000313" key="3">
    <source>
        <dbReference type="Proteomes" id="UP000002066"/>
    </source>
</evidence>
<feature type="region of interest" description="Disordered" evidence="1">
    <location>
        <begin position="1"/>
        <end position="29"/>
    </location>
</feature>
<sequence length="50" mass="5613">MTSPWRLVSPTTTLQAHQAHHSDGDEPGYADLQVLIRDVSHTRPKKDDFG</sequence>
<dbReference type="EMBL" id="CP002477">
    <property type="protein sequence ID" value="ADW08023.1"/>
    <property type="molecule type" value="Genomic_DNA"/>
</dbReference>
<feature type="compositionally biased region" description="Polar residues" evidence="1">
    <location>
        <begin position="1"/>
        <end position="16"/>
    </location>
</feature>
<evidence type="ECO:0000256" key="1">
    <source>
        <dbReference type="SAM" id="MobiDB-lite"/>
    </source>
</evidence>